<dbReference type="Pfam" id="PF02518">
    <property type="entry name" value="HATPase_c"/>
    <property type="match status" value="1"/>
</dbReference>
<keyword evidence="5" id="KW-0597">Phosphoprotein</keyword>
<dbReference type="STRING" id="709986.Deima_0599"/>
<dbReference type="SMART" id="SM00388">
    <property type="entry name" value="HisKA"/>
    <property type="match status" value="1"/>
</dbReference>
<evidence type="ECO:0000256" key="2">
    <source>
        <dbReference type="ARBA" id="ARBA00004651"/>
    </source>
</evidence>
<dbReference type="AlphaFoldDB" id="E8U5B9"/>
<keyword evidence="4" id="KW-1003">Cell membrane</keyword>
<dbReference type="CDD" id="cd00082">
    <property type="entry name" value="HisKA"/>
    <property type="match status" value="1"/>
</dbReference>
<evidence type="ECO:0000256" key="1">
    <source>
        <dbReference type="ARBA" id="ARBA00000085"/>
    </source>
</evidence>
<keyword evidence="10" id="KW-1133">Transmembrane helix</keyword>
<dbReference type="GO" id="GO:0005886">
    <property type="term" value="C:plasma membrane"/>
    <property type="evidence" value="ECO:0007669"/>
    <property type="project" value="UniProtKB-SubCell"/>
</dbReference>
<reference evidence="12 13" key="1">
    <citation type="journal article" date="2011" name="Stand. Genomic Sci.">
        <title>Complete genome sequence of Deinococcus maricopensis type strain (LB-34).</title>
        <authorList>
            <person name="Pukall R."/>
            <person name="Zeytun A."/>
            <person name="Lucas S."/>
            <person name="Lapidus A."/>
            <person name="Hammon N."/>
            <person name="Deshpande S."/>
            <person name="Nolan M."/>
            <person name="Cheng J.F."/>
            <person name="Pitluck S."/>
            <person name="Liolios K."/>
            <person name="Pagani I."/>
            <person name="Mikhailova N."/>
            <person name="Ivanova N."/>
            <person name="Mavromatis K."/>
            <person name="Pati A."/>
            <person name="Tapia R."/>
            <person name="Han C."/>
            <person name="Goodwin L."/>
            <person name="Chen A."/>
            <person name="Palaniappan K."/>
            <person name="Land M."/>
            <person name="Hauser L."/>
            <person name="Chang Y.J."/>
            <person name="Jeffries C.D."/>
            <person name="Brambilla E.M."/>
            <person name="Rohde M."/>
            <person name="Goker M."/>
            <person name="Detter J.C."/>
            <person name="Woyke T."/>
            <person name="Bristow J."/>
            <person name="Eisen J.A."/>
            <person name="Markowitz V."/>
            <person name="Hugenholtz P."/>
            <person name="Kyrpides N.C."/>
            <person name="Klenk H.P."/>
        </authorList>
    </citation>
    <scope>NUCLEOTIDE SEQUENCE [LARGE SCALE GENOMIC DNA]</scope>
    <source>
        <strain evidence="13">DSM 21211 / LMG 22137 / NRRL B-23946 / LB-34</strain>
    </source>
</reference>
<dbReference type="Proteomes" id="UP000008635">
    <property type="component" value="Chromosome"/>
</dbReference>
<dbReference type="SMART" id="SM00387">
    <property type="entry name" value="HATPase_c"/>
    <property type="match status" value="1"/>
</dbReference>
<keyword evidence="8" id="KW-0902">Two-component regulatory system</keyword>
<dbReference type="RefSeq" id="WP_013555763.1">
    <property type="nucleotide sequence ID" value="NC_014958.1"/>
</dbReference>
<dbReference type="PRINTS" id="PR00344">
    <property type="entry name" value="BCTRLSENSOR"/>
</dbReference>
<protein>
    <recommendedName>
        <fullName evidence="3">histidine kinase</fullName>
        <ecNumber evidence="3">2.7.13.3</ecNumber>
    </recommendedName>
</protein>
<dbReference type="InterPro" id="IPR003594">
    <property type="entry name" value="HATPase_dom"/>
</dbReference>
<dbReference type="InterPro" id="IPR036890">
    <property type="entry name" value="HATPase_C_sf"/>
</dbReference>
<dbReference type="SUPFAM" id="SSF55874">
    <property type="entry name" value="ATPase domain of HSP90 chaperone/DNA topoisomerase II/histidine kinase"/>
    <property type="match status" value="1"/>
</dbReference>
<comment type="catalytic activity">
    <reaction evidence="1">
        <text>ATP + protein L-histidine = ADP + protein N-phospho-L-histidine.</text>
        <dbReference type="EC" id="2.7.13.3"/>
    </reaction>
</comment>
<dbReference type="InterPro" id="IPR050980">
    <property type="entry name" value="2C_sensor_his_kinase"/>
</dbReference>
<reference evidence="13" key="2">
    <citation type="submission" date="2011-01" db="EMBL/GenBank/DDBJ databases">
        <title>The complete genome of Deinococcus maricopensis DSM 21211.</title>
        <authorList>
            <consortium name="US DOE Joint Genome Institute (JGI-PGF)"/>
            <person name="Lucas S."/>
            <person name="Copeland A."/>
            <person name="Lapidus A."/>
            <person name="Goodwin L."/>
            <person name="Pitluck S."/>
            <person name="Kyrpides N."/>
            <person name="Mavromatis K."/>
            <person name="Pagani I."/>
            <person name="Ivanova N."/>
            <person name="Ovchinnikova G."/>
            <person name="Zeytun A."/>
            <person name="Detter J.C."/>
            <person name="Han C."/>
            <person name="Land M."/>
            <person name="Hauser L."/>
            <person name="Markowitz V."/>
            <person name="Cheng J.-F."/>
            <person name="Hugenholtz P."/>
            <person name="Woyke T."/>
            <person name="Wu D."/>
            <person name="Pukall R."/>
            <person name="Gehrich-Schroeter G."/>
            <person name="Brambilla E."/>
            <person name="Klenk H.-P."/>
            <person name="Eisen J.A."/>
        </authorList>
    </citation>
    <scope>NUCLEOTIDE SEQUENCE [LARGE SCALE GENOMIC DNA]</scope>
    <source>
        <strain evidence="13">DSM 21211 / LMG 22137 / NRRL B-23946 / LB-34</strain>
    </source>
</reference>
<evidence type="ECO:0000256" key="7">
    <source>
        <dbReference type="ARBA" id="ARBA00022777"/>
    </source>
</evidence>
<evidence type="ECO:0000313" key="13">
    <source>
        <dbReference type="Proteomes" id="UP000008635"/>
    </source>
</evidence>
<evidence type="ECO:0000256" key="10">
    <source>
        <dbReference type="SAM" id="Phobius"/>
    </source>
</evidence>
<dbReference type="InterPro" id="IPR005467">
    <property type="entry name" value="His_kinase_dom"/>
</dbReference>
<dbReference type="PANTHER" id="PTHR44936:SF9">
    <property type="entry name" value="SENSOR PROTEIN CREC"/>
    <property type="match status" value="1"/>
</dbReference>
<organism evidence="12 13">
    <name type="scientific">Deinococcus maricopensis (strain DSM 21211 / LMG 22137 / NRRL B-23946 / LB-34)</name>
    <dbReference type="NCBI Taxonomy" id="709986"/>
    <lineage>
        <taxon>Bacteria</taxon>
        <taxon>Thermotogati</taxon>
        <taxon>Deinococcota</taxon>
        <taxon>Deinococci</taxon>
        <taxon>Deinococcales</taxon>
        <taxon>Deinococcaceae</taxon>
        <taxon>Deinococcus</taxon>
    </lineage>
</organism>
<proteinExistence type="predicted"/>
<feature type="domain" description="Histidine kinase" evidence="11">
    <location>
        <begin position="115"/>
        <end position="322"/>
    </location>
</feature>
<keyword evidence="10" id="KW-0472">Membrane</keyword>
<keyword evidence="9" id="KW-0843">Virulence</keyword>
<feature type="transmembrane region" description="Helical" evidence="10">
    <location>
        <begin position="39"/>
        <end position="62"/>
    </location>
</feature>
<evidence type="ECO:0000256" key="9">
    <source>
        <dbReference type="ARBA" id="ARBA00023026"/>
    </source>
</evidence>
<gene>
    <name evidence="12" type="ordered locus">Deima_0599</name>
</gene>
<dbReference type="InterPro" id="IPR036097">
    <property type="entry name" value="HisK_dim/P_sf"/>
</dbReference>
<dbReference type="SUPFAM" id="SSF47384">
    <property type="entry name" value="Homodimeric domain of signal transducing histidine kinase"/>
    <property type="match status" value="1"/>
</dbReference>
<evidence type="ECO:0000313" key="12">
    <source>
        <dbReference type="EMBL" id="ADV66258.1"/>
    </source>
</evidence>
<dbReference type="Gene3D" id="3.30.565.10">
    <property type="entry name" value="Histidine kinase-like ATPase, C-terminal domain"/>
    <property type="match status" value="1"/>
</dbReference>
<feature type="transmembrane region" description="Helical" evidence="10">
    <location>
        <begin position="12"/>
        <end position="33"/>
    </location>
</feature>
<sequence precursor="true">MRPFHSLRAQVTLVVFLTAFIPNVAVSLTLGLFHLDGRLLAWLALVGLISGVSAYIVTGALLRPALRLRAEVDAGTFAASLPDDPSEVQALRSAFTRLVARVHAEQARRAAFMATLVHDLKTPLIATGHLAGVLASPDLPPAERTHLVREMQAETDRLLALVQQMSDAHRFEREDVHLNRAPTDLRALAERVATRARQSAPRLTVTVTGDAHAHIDARVLERAALNLTDNAVRYATRTVTLHVTPHHLCVTDDGPGLSAPLSTLAQPFNAQPTTIAGHQYTAGTAGLGLYIARRIAEAHGGTLAYTHDDTGTHFTLSWAEETA</sequence>
<dbReference type="EC" id="2.7.13.3" evidence="3"/>
<keyword evidence="6" id="KW-0808">Transferase</keyword>
<dbReference type="Pfam" id="PF00512">
    <property type="entry name" value="HisKA"/>
    <property type="match status" value="1"/>
</dbReference>
<evidence type="ECO:0000256" key="5">
    <source>
        <dbReference type="ARBA" id="ARBA00022553"/>
    </source>
</evidence>
<name>E8U5B9_DEIML</name>
<evidence type="ECO:0000256" key="8">
    <source>
        <dbReference type="ARBA" id="ARBA00023012"/>
    </source>
</evidence>
<evidence type="ECO:0000256" key="4">
    <source>
        <dbReference type="ARBA" id="ARBA00022475"/>
    </source>
</evidence>
<evidence type="ECO:0000256" key="3">
    <source>
        <dbReference type="ARBA" id="ARBA00012438"/>
    </source>
</evidence>
<comment type="subcellular location">
    <subcellularLocation>
        <location evidence="2">Cell membrane</location>
        <topology evidence="2">Multi-pass membrane protein</topology>
    </subcellularLocation>
</comment>
<dbReference type="CDD" id="cd00075">
    <property type="entry name" value="HATPase"/>
    <property type="match status" value="1"/>
</dbReference>
<dbReference type="KEGG" id="dmr:Deima_0599"/>
<keyword evidence="13" id="KW-1185">Reference proteome</keyword>
<dbReference type="GO" id="GO:0000155">
    <property type="term" value="F:phosphorelay sensor kinase activity"/>
    <property type="evidence" value="ECO:0007669"/>
    <property type="project" value="InterPro"/>
</dbReference>
<dbReference type="Gene3D" id="1.10.287.130">
    <property type="match status" value="1"/>
</dbReference>
<dbReference type="eggNOG" id="COG0642">
    <property type="taxonomic scope" value="Bacteria"/>
</dbReference>
<dbReference type="PROSITE" id="PS50109">
    <property type="entry name" value="HIS_KIN"/>
    <property type="match status" value="1"/>
</dbReference>
<dbReference type="InterPro" id="IPR004358">
    <property type="entry name" value="Sig_transdc_His_kin-like_C"/>
</dbReference>
<evidence type="ECO:0000256" key="6">
    <source>
        <dbReference type="ARBA" id="ARBA00022679"/>
    </source>
</evidence>
<evidence type="ECO:0000259" key="11">
    <source>
        <dbReference type="PROSITE" id="PS50109"/>
    </source>
</evidence>
<dbReference type="InterPro" id="IPR003661">
    <property type="entry name" value="HisK_dim/P_dom"/>
</dbReference>
<accession>E8U5B9</accession>
<keyword evidence="10" id="KW-0812">Transmembrane</keyword>
<dbReference type="HOGENOM" id="CLU_825855_0_0_0"/>
<keyword evidence="7 12" id="KW-0418">Kinase</keyword>
<dbReference type="EMBL" id="CP002454">
    <property type="protein sequence ID" value="ADV66258.1"/>
    <property type="molecule type" value="Genomic_DNA"/>
</dbReference>
<dbReference type="PANTHER" id="PTHR44936">
    <property type="entry name" value="SENSOR PROTEIN CREC"/>
    <property type="match status" value="1"/>
</dbReference>